<evidence type="ECO:0000256" key="2">
    <source>
        <dbReference type="ARBA" id="ARBA00022448"/>
    </source>
</evidence>
<dbReference type="Proteomes" id="UP000266568">
    <property type="component" value="Unassembled WGS sequence"/>
</dbReference>
<dbReference type="GO" id="GO:0005524">
    <property type="term" value="F:ATP binding"/>
    <property type="evidence" value="ECO:0007669"/>
    <property type="project" value="UniProtKB-KW"/>
</dbReference>
<keyword evidence="3" id="KW-0547">Nucleotide-binding</keyword>
<evidence type="ECO:0000256" key="1">
    <source>
        <dbReference type="ARBA" id="ARBA00005417"/>
    </source>
</evidence>
<dbReference type="InterPro" id="IPR050683">
    <property type="entry name" value="Bact_Polysacc_Export_ATP-bd"/>
</dbReference>
<dbReference type="GO" id="GO:0016020">
    <property type="term" value="C:membrane"/>
    <property type="evidence" value="ECO:0007669"/>
    <property type="project" value="InterPro"/>
</dbReference>
<gene>
    <name evidence="6" type="ORF">DFR49_0491</name>
</gene>
<dbReference type="SMART" id="SM00382">
    <property type="entry name" value="AAA"/>
    <property type="match status" value="1"/>
</dbReference>
<dbReference type="Gene3D" id="3.40.50.300">
    <property type="entry name" value="P-loop containing nucleotide triphosphate hydrolases"/>
    <property type="match status" value="1"/>
</dbReference>
<dbReference type="Pfam" id="PF00005">
    <property type="entry name" value="ABC_tran"/>
    <property type="match status" value="1"/>
</dbReference>
<evidence type="ECO:0000313" key="7">
    <source>
        <dbReference type="Proteomes" id="UP000266568"/>
    </source>
</evidence>
<dbReference type="AlphaFoldDB" id="A0A397PA57"/>
<dbReference type="CDD" id="cd03220">
    <property type="entry name" value="ABC_KpsT_Wzt"/>
    <property type="match status" value="1"/>
</dbReference>
<sequence length="232" mass="25714">MEASLILYGACDMIRFSNVGMTYHARNLRKTVLHDASFVIQRGESIGVCGANGAGKSTLLRLFAGVEYPTSGRITRRMSVSWPIGYSSAFQSSLTGADNARFIARIYRRPAAPLLAYVEDFAQLGAYLHQPVRTYSSGMQARLAFAISLAIRFDCYLVDEVTAVGDERFRQRSQEALASRGREGTLIMVSHAPETLRAYCQRGAVLANNRLSFYDTIDEALAVHAWNQRRSA</sequence>
<dbReference type="InterPro" id="IPR015860">
    <property type="entry name" value="ABC_transpr_TagH-like"/>
</dbReference>
<evidence type="ECO:0000259" key="5">
    <source>
        <dbReference type="PROSITE" id="PS50893"/>
    </source>
</evidence>
<protein>
    <submittedName>
        <fullName evidence="6">Capsular polysaccharide transport system ATP-binding protein</fullName>
    </submittedName>
</protein>
<feature type="domain" description="ABC transporter" evidence="5">
    <location>
        <begin position="14"/>
        <end position="231"/>
    </location>
</feature>
<dbReference type="PANTHER" id="PTHR46743:SF2">
    <property type="entry name" value="TEICHOIC ACIDS EXPORT ATP-BINDING PROTEIN TAGH"/>
    <property type="match status" value="1"/>
</dbReference>
<dbReference type="GO" id="GO:0016887">
    <property type="term" value="F:ATP hydrolysis activity"/>
    <property type="evidence" value="ECO:0007669"/>
    <property type="project" value="InterPro"/>
</dbReference>
<keyword evidence="7" id="KW-1185">Reference proteome</keyword>
<name>A0A397PA57_9SPHN</name>
<dbReference type="GO" id="GO:0140359">
    <property type="term" value="F:ABC-type transporter activity"/>
    <property type="evidence" value="ECO:0007669"/>
    <property type="project" value="InterPro"/>
</dbReference>
<evidence type="ECO:0000256" key="4">
    <source>
        <dbReference type="ARBA" id="ARBA00022840"/>
    </source>
</evidence>
<proteinExistence type="inferred from homology"/>
<dbReference type="PANTHER" id="PTHR46743">
    <property type="entry name" value="TEICHOIC ACIDS EXPORT ATP-BINDING PROTEIN TAGH"/>
    <property type="match status" value="1"/>
</dbReference>
<dbReference type="InterPro" id="IPR017871">
    <property type="entry name" value="ABC_transporter-like_CS"/>
</dbReference>
<keyword evidence="4 6" id="KW-0067">ATP-binding</keyword>
<accession>A0A397PA57</accession>
<dbReference type="InterPro" id="IPR003593">
    <property type="entry name" value="AAA+_ATPase"/>
</dbReference>
<dbReference type="PROSITE" id="PS50893">
    <property type="entry name" value="ABC_TRANSPORTER_2"/>
    <property type="match status" value="1"/>
</dbReference>
<dbReference type="InterPro" id="IPR003439">
    <property type="entry name" value="ABC_transporter-like_ATP-bd"/>
</dbReference>
<reference evidence="6 7" key="1">
    <citation type="submission" date="2018-08" db="EMBL/GenBank/DDBJ databases">
        <title>Genomic Encyclopedia of Type Strains, Phase IV (KMG-IV): sequencing the most valuable type-strain genomes for metagenomic binning, comparative biology and taxonomic classification.</title>
        <authorList>
            <person name="Goeker M."/>
        </authorList>
    </citation>
    <scope>NUCLEOTIDE SEQUENCE [LARGE SCALE GENOMIC DNA]</scope>
    <source>
        <strain evidence="6 7">DSM 25527</strain>
    </source>
</reference>
<dbReference type="EMBL" id="QXDC01000002">
    <property type="protein sequence ID" value="RIA45962.1"/>
    <property type="molecule type" value="Genomic_DNA"/>
</dbReference>
<comment type="similarity">
    <text evidence="1">Belongs to the ABC transporter superfamily.</text>
</comment>
<dbReference type="PROSITE" id="PS00211">
    <property type="entry name" value="ABC_TRANSPORTER_1"/>
    <property type="match status" value="1"/>
</dbReference>
<dbReference type="SUPFAM" id="SSF52540">
    <property type="entry name" value="P-loop containing nucleoside triphosphate hydrolases"/>
    <property type="match status" value="1"/>
</dbReference>
<dbReference type="InterPro" id="IPR027417">
    <property type="entry name" value="P-loop_NTPase"/>
</dbReference>
<keyword evidence="2" id="KW-0813">Transport</keyword>
<evidence type="ECO:0000313" key="6">
    <source>
        <dbReference type="EMBL" id="RIA45962.1"/>
    </source>
</evidence>
<comment type="caution">
    <text evidence="6">The sequence shown here is derived from an EMBL/GenBank/DDBJ whole genome shotgun (WGS) entry which is preliminary data.</text>
</comment>
<evidence type="ECO:0000256" key="3">
    <source>
        <dbReference type="ARBA" id="ARBA00022741"/>
    </source>
</evidence>
<organism evidence="6 7">
    <name type="scientific">Hephaestia caeni</name>
    <dbReference type="NCBI Taxonomy" id="645617"/>
    <lineage>
        <taxon>Bacteria</taxon>
        <taxon>Pseudomonadati</taxon>
        <taxon>Pseudomonadota</taxon>
        <taxon>Alphaproteobacteria</taxon>
        <taxon>Sphingomonadales</taxon>
        <taxon>Sphingomonadaceae</taxon>
        <taxon>Hephaestia</taxon>
    </lineage>
</organism>